<evidence type="ECO:0000256" key="1">
    <source>
        <dbReference type="SAM" id="Phobius"/>
    </source>
</evidence>
<evidence type="ECO:0000313" key="3">
    <source>
        <dbReference type="EMBL" id="RZU45121.1"/>
    </source>
</evidence>
<proteinExistence type="predicted"/>
<gene>
    <name evidence="3" type="ORF">EV700_1933</name>
</gene>
<evidence type="ECO:0008006" key="5">
    <source>
        <dbReference type="Google" id="ProtNLM"/>
    </source>
</evidence>
<feature type="chain" id="PRO_5020491742" description="DUF4129 domain-containing protein" evidence="2">
    <location>
        <begin position="21"/>
        <end position="255"/>
    </location>
</feature>
<evidence type="ECO:0000256" key="2">
    <source>
        <dbReference type="SAM" id="SignalP"/>
    </source>
</evidence>
<keyword evidence="1" id="KW-0812">Transmembrane</keyword>
<evidence type="ECO:0000313" key="4">
    <source>
        <dbReference type="Proteomes" id="UP000292423"/>
    </source>
</evidence>
<comment type="caution">
    <text evidence="3">The sequence shown here is derived from an EMBL/GenBank/DDBJ whole genome shotgun (WGS) entry which is preliminary data.</text>
</comment>
<name>A0A4Q7Z5K3_9GAMM</name>
<feature type="signal peptide" evidence="2">
    <location>
        <begin position="1"/>
        <end position="20"/>
    </location>
</feature>
<dbReference type="AlphaFoldDB" id="A0A4Q7Z5K3"/>
<feature type="transmembrane region" description="Helical" evidence="1">
    <location>
        <begin position="102"/>
        <end position="125"/>
    </location>
</feature>
<accession>A0A4Q7Z5K3</accession>
<keyword evidence="1" id="KW-0472">Membrane</keyword>
<keyword evidence="1" id="KW-1133">Transmembrane helix</keyword>
<sequence>MNRLLSAIILSCLLAAPAFAADMENADTGPAPASRTDGLAHAPDAAPAAADIKAVMDGPDFSHRETVQELKFRHDWFKDWKSEPEKKKNANAGPWLKRLADFFVWIFSHALVILALIVLVLAYRYRQRWLGLLRRSPANAAMEPFVARIDEAPEDSLPLPDDIVQAAEQAWQTGSRRQALSLLYRGAAASLGLPPAATESENLALVRRHQTVEVNEAFSELVRAWQALAWAHQEPSDLAPLSNTYRRHFRRGVKA</sequence>
<dbReference type="RefSeq" id="WP_130413155.1">
    <property type="nucleotide sequence ID" value="NZ_SHKX01000012.1"/>
</dbReference>
<protein>
    <recommendedName>
        <fullName evidence="5">DUF4129 domain-containing protein</fullName>
    </recommendedName>
</protein>
<dbReference type="OrthoDB" id="183980at2"/>
<reference evidence="3 4" key="1">
    <citation type="submission" date="2019-02" db="EMBL/GenBank/DDBJ databases">
        <title>Genomic Encyclopedia of Type Strains, Phase IV (KMG-IV): sequencing the most valuable type-strain genomes for metagenomic binning, comparative biology and taxonomic classification.</title>
        <authorList>
            <person name="Goeker M."/>
        </authorList>
    </citation>
    <scope>NUCLEOTIDE SEQUENCE [LARGE SCALE GENOMIC DNA]</scope>
    <source>
        <strain evidence="3 4">DSM 105135</strain>
    </source>
</reference>
<organism evidence="3 4">
    <name type="scientific">Fluviicoccus keumensis</name>
    <dbReference type="NCBI Taxonomy" id="1435465"/>
    <lineage>
        <taxon>Bacteria</taxon>
        <taxon>Pseudomonadati</taxon>
        <taxon>Pseudomonadota</taxon>
        <taxon>Gammaproteobacteria</taxon>
        <taxon>Moraxellales</taxon>
        <taxon>Moraxellaceae</taxon>
        <taxon>Fluviicoccus</taxon>
    </lineage>
</organism>
<keyword evidence="2" id="KW-0732">Signal</keyword>
<dbReference type="EMBL" id="SHKX01000012">
    <property type="protein sequence ID" value="RZU45121.1"/>
    <property type="molecule type" value="Genomic_DNA"/>
</dbReference>
<keyword evidence="4" id="KW-1185">Reference proteome</keyword>
<dbReference type="Proteomes" id="UP000292423">
    <property type="component" value="Unassembled WGS sequence"/>
</dbReference>